<accession>A0A371D5J1</accession>
<dbReference type="EMBL" id="KZ857416">
    <property type="protein sequence ID" value="RDX47772.1"/>
    <property type="molecule type" value="Genomic_DNA"/>
</dbReference>
<protein>
    <submittedName>
        <fullName evidence="2">Uncharacterized protein</fullName>
    </submittedName>
</protein>
<reference evidence="2 3" key="1">
    <citation type="journal article" date="2018" name="Biotechnol. Biofuels">
        <title>Integrative visual omics of the white-rot fungus Polyporus brumalis exposes the biotechnological potential of its oxidative enzymes for delignifying raw plant biomass.</title>
        <authorList>
            <person name="Miyauchi S."/>
            <person name="Rancon A."/>
            <person name="Drula E."/>
            <person name="Hage H."/>
            <person name="Chaduli D."/>
            <person name="Favel A."/>
            <person name="Grisel S."/>
            <person name="Henrissat B."/>
            <person name="Herpoel-Gimbert I."/>
            <person name="Ruiz-Duenas F.J."/>
            <person name="Chevret D."/>
            <person name="Hainaut M."/>
            <person name="Lin J."/>
            <person name="Wang M."/>
            <person name="Pangilinan J."/>
            <person name="Lipzen A."/>
            <person name="Lesage-Meessen L."/>
            <person name="Navarro D."/>
            <person name="Riley R."/>
            <person name="Grigoriev I.V."/>
            <person name="Zhou S."/>
            <person name="Raouche S."/>
            <person name="Rosso M.N."/>
        </authorList>
    </citation>
    <scope>NUCLEOTIDE SEQUENCE [LARGE SCALE GENOMIC DNA]</scope>
    <source>
        <strain evidence="2 3">BRFM 1820</strain>
    </source>
</reference>
<evidence type="ECO:0000313" key="2">
    <source>
        <dbReference type="EMBL" id="RDX47772.1"/>
    </source>
</evidence>
<organism evidence="2 3">
    <name type="scientific">Lentinus brumalis</name>
    <dbReference type="NCBI Taxonomy" id="2498619"/>
    <lineage>
        <taxon>Eukaryota</taxon>
        <taxon>Fungi</taxon>
        <taxon>Dikarya</taxon>
        <taxon>Basidiomycota</taxon>
        <taxon>Agaricomycotina</taxon>
        <taxon>Agaricomycetes</taxon>
        <taxon>Polyporales</taxon>
        <taxon>Polyporaceae</taxon>
        <taxon>Lentinus</taxon>
    </lineage>
</organism>
<sequence>MRISQCAPSSATHFRLRRTTGPTGAGLPRTTQYGTFKTAHIKGPTSSCTSSLSHTSDSRHLQGLRYCTSTSAQCECVRDSGHSHPARSLGQDGVPLSRPYSALELLSSYSHDTSSRAAARAGSLARPRHRFKLDLTLQKSESSMLMKYTPELRGRRHARASECSRSLH</sequence>
<evidence type="ECO:0000256" key="1">
    <source>
        <dbReference type="SAM" id="MobiDB-lite"/>
    </source>
</evidence>
<feature type="region of interest" description="Disordered" evidence="1">
    <location>
        <begin position="1"/>
        <end position="30"/>
    </location>
</feature>
<gene>
    <name evidence="2" type="ORF">OH76DRAFT_713735</name>
</gene>
<dbReference type="Proteomes" id="UP000256964">
    <property type="component" value="Unassembled WGS sequence"/>
</dbReference>
<proteinExistence type="predicted"/>
<dbReference type="AlphaFoldDB" id="A0A371D5J1"/>
<feature type="compositionally biased region" description="Polar residues" evidence="1">
    <location>
        <begin position="1"/>
        <end position="12"/>
    </location>
</feature>
<name>A0A371D5J1_9APHY</name>
<evidence type="ECO:0000313" key="3">
    <source>
        <dbReference type="Proteomes" id="UP000256964"/>
    </source>
</evidence>
<keyword evidence="3" id="KW-1185">Reference proteome</keyword>